<dbReference type="NCBIfam" id="TIGR03170">
    <property type="entry name" value="flgA_cterm"/>
    <property type="match status" value="1"/>
</dbReference>
<name>A0A0R0D9B9_9GAMM</name>
<feature type="domain" description="Flagella basal body P-ring formation protein FlgA SAF" evidence="2">
    <location>
        <begin position="120"/>
        <end position="219"/>
    </location>
</feature>
<comment type="function">
    <text evidence="1">Involved in the assembly process of the P-ring formation. It may associate with FlgF on the rod constituting a structure essential for the P-ring assembly or may act as a modulator protein for the P-ring assembly.</text>
</comment>
<dbReference type="Gene3D" id="2.30.30.760">
    <property type="match status" value="1"/>
</dbReference>
<evidence type="ECO:0000256" key="1">
    <source>
        <dbReference type="RuleBase" id="RU362063"/>
    </source>
</evidence>
<dbReference type="PANTHER" id="PTHR36307:SF1">
    <property type="entry name" value="FLAGELLA BASAL BODY P-RING FORMATION PROTEIN FLGA"/>
    <property type="match status" value="1"/>
</dbReference>
<dbReference type="InterPro" id="IPR039246">
    <property type="entry name" value="Flagellar_FlgA"/>
</dbReference>
<accession>A0A0R0D9B9</accession>
<dbReference type="OrthoDB" id="6024639at2"/>
<reference evidence="3 4" key="1">
    <citation type="submission" date="2015-05" db="EMBL/GenBank/DDBJ databases">
        <title>Genome sequencing and analysis of members of genus Stenotrophomonas.</title>
        <authorList>
            <person name="Patil P.P."/>
            <person name="Midha S."/>
            <person name="Patil P.B."/>
        </authorList>
    </citation>
    <scope>NUCLEOTIDE SEQUENCE [LARGE SCALE GENOMIC DNA]</scope>
    <source>
        <strain evidence="3 4">DSM 24757</strain>
    </source>
</reference>
<dbReference type="Pfam" id="PF13144">
    <property type="entry name" value="ChapFlgA"/>
    <property type="match status" value="1"/>
</dbReference>
<protein>
    <recommendedName>
        <fullName evidence="1">Flagella basal body P-ring formation protein FlgA</fullName>
    </recommendedName>
</protein>
<keyword evidence="1" id="KW-0574">Periplasm</keyword>
<dbReference type="RefSeq" id="WP_057636969.1">
    <property type="nucleotide sequence ID" value="NZ_LDJM01000010.1"/>
</dbReference>
<dbReference type="GO" id="GO:0044780">
    <property type="term" value="P:bacterial-type flagellum assembly"/>
    <property type="evidence" value="ECO:0007669"/>
    <property type="project" value="InterPro"/>
</dbReference>
<dbReference type="Proteomes" id="UP000050956">
    <property type="component" value="Unassembled WGS sequence"/>
</dbReference>
<dbReference type="EMBL" id="LDJM01000010">
    <property type="protein sequence ID" value="KRG78427.1"/>
    <property type="molecule type" value="Genomic_DNA"/>
</dbReference>
<evidence type="ECO:0000259" key="2">
    <source>
        <dbReference type="Pfam" id="PF13144"/>
    </source>
</evidence>
<evidence type="ECO:0000313" key="3">
    <source>
        <dbReference type="EMBL" id="KRG78427.1"/>
    </source>
</evidence>
<dbReference type="PATRIC" id="fig|336566.3.peg.70"/>
<organism evidence="3 4">
    <name type="scientific">Stenotrophomonas ginsengisoli</name>
    <dbReference type="NCBI Taxonomy" id="336566"/>
    <lineage>
        <taxon>Bacteria</taxon>
        <taxon>Pseudomonadati</taxon>
        <taxon>Pseudomonadota</taxon>
        <taxon>Gammaproteobacteria</taxon>
        <taxon>Lysobacterales</taxon>
        <taxon>Lysobacteraceae</taxon>
        <taxon>Stenotrophomonas</taxon>
    </lineage>
</organism>
<keyword evidence="4" id="KW-1185">Reference proteome</keyword>
<proteinExistence type="inferred from homology"/>
<comment type="caution">
    <text evidence="3">The sequence shown here is derived from an EMBL/GenBank/DDBJ whole genome shotgun (WGS) entry which is preliminary data.</text>
</comment>
<gene>
    <name evidence="3" type="ORF">ABB30_03700</name>
</gene>
<evidence type="ECO:0000313" key="4">
    <source>
        <dbReference type="Proteomes" id="UP000050956"/>
    </source>
</evidence>
<comment type="similarity">
    <text evidence="1">Belongs to the FlgA family.</text>
</comment>
<sequence length="221" mass="23432">MWSLLLALTTSAAPNADAVTAQIQSELQQRLLAQGSSAVVQVGRVRLQALPVGAVQLETGEVAGRWPRARASVPLKVRVDGHVLRTLNVPVTASDVRSVLVFEASYAARTGLDTVRLHESNVDMVCCSGNVLAALPAEGYRLRQDVRAGTPLTDAVLEPLPAVQGMQEVQLLVRHKDIELSAAAVALQDGQVGQRIAVRPSYARGTVVATVTAPGEVQIHD</sequence>
<dbReference type="AlphaFoldDB" id="A0A0R0D9B9"/>
<keyword evidence="1" id="KW-1005">Bacterial flagellum biogenesis</keyword>
<dbReference type="GO" id="GO:0042597">
    <property type="term" value="C:periplasmic space"/>
    <property type="evidence" value="ECO:0007669"/>
    <property type="project" value="UniProtKB-SubCell"/>
</dbReference>
<comment type="subcellular location">
    <subcellularLocation>
        <location evidence="1">Periplasm</location>
    </subcellularLocation>
</comment>
<dbReference type="PANTHER" id="PTHR36307">
    <property type="entry name" value="FLAGELLA BASAL BODY P-RING FORMATION PROTEIN FLGA"/>
    <property type="match status" value="1"/>
</dbReference>
<dbReference type="STRING" id="336566.ABB30_03700"/>
<dbReference type="InterPro" id="IPR017585">
    <property type="entry name" value="SAF_FlgA"/>
</dbReference>